<accession>A0A074ZWN1</accession>
<feature type="non-terminal residue" evidence="6">
    <location>
        <position position="1"/>
    </location>
</feature>
<protein>
    <recommendedName>
        <fullName evidence="8">Asc-type amino acid transporter 1 domain protein</fullName>
    </recommendedName>
</protein>
<organism evidence="6 7">
    <name type="scientific">Opisthorchis viverrini</name>
    <name type="common">Southeast Asian liver fluke</name>
    <dbReference type="NCBI Taxonomy" id="6198"/>
    <lineage>
        <taxon>Eukaryota</taxon>
        <taxon>Metazoa</taxon>
        <taxon>Spiralia</taxon>
        <taxon>Lophotrochozoa</taxon>
        <taxon>Platyhelminthes</taxon>
        <taxon>Trematoda</taxon>
        <taxon>Digenea</taxon>
        <taxon>Opisthorchiida</taxon>
        <taxon>Opisthorchiata</taxon>
        <taxon>Opisthorchiidae</taxon>
        <taxon>Opisthorchis</taxon>
    </lineage>
</organism>
<gene>
    <name evidence="6" type="ORF">T265_13746</name>
</gene>
<dbReference type="PANTHER" id="PTHR11785:SF528">
    <property type="entry name" value="AMINO ACID TRANSPORTER PROTEIN JHI-21"/>
    <property type="match status" value="1"/>
</dbReference>
<dbReference type="Pfam" id="PF13520">
    <property type="entry name" value="AA_permease_2"/>
    <property type="match status" value="1"/>
</dbReference>
<keyword evidence="3 5" id="KW-1133">Transmembrane helix</keyword>
<feature type="transmembrane region" description="Helical" evidence="5">
    <location>
        <begin position="179"/>
        <end position="199"/>
    </location>
</feature>
<keyword evidence="7" id="KW-1185">Reference proteome</keyword>
<proteinExistence type="predicted"/>
<comment type="subcellular location">
    <subcellularLocation>
        <location evidence="1">Membrane</location>
        <topology evidence="1">Multi-pass membrane protein</topology>
    </subcellularLocation>
</comment>
<dbReference type="PANTHER" id="PTHR11785">
    <property type="entry name" value="AMINO ACID TRANSPORTER"/>
    <property type="match status" value="1"/>
</dbReference>
<dbReference type="Gene3D" id="1.20.1740.10">
    <property type="entry name" value="Amino acid/polyamine transporter I"/>
    <property type="match status" value="2"/>
</dbReference>
<keyword evidence="2 5" id="KW-0812">Transmembrane</keyword>
<dbReference type="RefSeq" id="XP_009168544.1">
    <property type="nucleotide sequence ID" value="XM_009170280.1"/>
</dbReference>
<feature type="transmembrane region" description="Helical" evidence="5">
    <location>
        <begin position="93"/>
        <end position="111"/>
    </location>
</feature>
<dbReference type="Proteomes" id="UP000054324">
    <property type="component" value="Unassembled WGS sequence"/>
</dbReference>
<reference evidence="6 7" key="1">
    <citation type="submission" date="2013-11" db="EMBL/GenBank/DDBJ databases">
        <title>Opisthorchis viverrini - life in the bile duct.</title>
        <authorList>
            <person name="Young N.D."/>
            <person name="Nagarajan N."/>
            <person name="Lin S.J."/>
            <person name="Korhonen P.K."/>
            <person name="Jex A.R."/>
            <person name="Hall R.S."/>
            <person name="Safavi-Hemami H."/>
            <person name="Kaewkong W."/>
            <person name="Bertrand D."/>
            <person name="Gao S."/>
            <person name="Seet Q."/>
            <person name="Wongkham S."/>
            <person name="Teh B.T."/>
            <person name="Wongkham C."/>
            <person name="Intapan P.M."/>
            <person name="Maleewong W."/>
            <person name="Yang X."/>
            <person name="Hu M."/>
            <person name="Wang Z."/>
            <person name="Hofmann A."/>
            <person name="Sternberg P.W."/>
            <person name="Tan P."/>
            <person name="Wang J."/>
            <person name="Gasser R.B."/>
        </authorList>
    </citation>
    <scope>NUCLEOTIDE SEQUENCE [LARGE SCALE GENOMIC DNA]</scope>
</reference>
<evidence type="ECO:0000256" key="4">
    <source>
        <dbReference type="ARBA" id="ARBA00023136"/>
    </source>
</evidence>
<dbReference type="InterPro" id="IPR050598">
    <property type="entry name" value="AminoAcid_Transporter"/>
</dbReference>
<feature type="transmembrane region" description="Helical" evidence="5">
    <location>
        <begin position="117"/>
        <end position="142"/>
    </location>
</feature>
<evidence type="ECO:0000256" key="2">
    <source>
        <dbReference type="ARBA" id="ARBA00022692"/>
    </source>
</evidence>
<dbReference type="AlphaFoldDB" id="A0A074ZWN1"/>
<evidence type="ECO:0000256" key="5">
    <source>
        <dbReference type="SAM" id="Phobius"/>
    </source>
</evidence>
<dbReference type="GeneID" id="20327913"/>
<dbReference type="KEGG" id="ovi:T265_13746"/>
<dbReference type="STRING" id="6198.A0A074ZWN1"/>
<keyword evidence="4 5" id="KW-0472">Membrane</keyword>
<evidence type="ECO:0008006" key="8">
    <source>
        <dbReference type="Google" id="ProtNLM"/>
    </source>
</evidence>
<dbReference type="CTD" id="20327913"/>
<feature type="transmembrane region" description="Helical" evidence="5">
    <location>
        <begin position="64"/>
        <end position="86"/>
    </location>
</feature>
<evidence type="ECO:0000256" key="1">
    <source>
        <dbReference type="ARBA" id="ARBA00004141"/>
    </source>
</evidence>
<dbReference type="OrthoDB" id="3257095at2759"/>
<evidence type="ECO:0000313" key="7">
    <source>
        <dbReference type="Proteomes" id="UP000054324"/>
    </source>
</evidence>
<evidence type="ECO:0000256" key="3">
    <source>
        <dbReference type="ARBA" id="ARBA00022989"/>
    </source>
</evidence>
<sequence length="227" mass="25090">ISLPDGHSVYTGRTEELQDPFEGSNWDPGSIAKAFYSGLFAYAGWNFLNCMIEEMSNPRRDLPIAVVSSCLVVTVLYTLANVAYLTVVSMTELLTTPAVAVCLVTLAYLLVTDIYSLITYLGFVQWTAIGLTVFIVIVFRFTRRDAPRPVKAPLVFAIIYVAVTASLAIFAFVGAPKESIMGVLIMFSAVPVYILTCMWKKKPKSFQRLLHTITIGSQKLFRLVPGN</sequence>
<dbReference type="EMBL" id="KL596716">
    <property type="protein sequence ID" value="KER27745.1"/>
    <property type="molecule type" value="Genomic_DNA"/>
</dbReference>
<name>A0A074ZWN1_OPIVI</name>
<dbReference type="GO" id="GO:0016020">
    <property type="term" value="C:membrane"/>
    <property type="evidence" value="ECO:0007669"/>
    <property type="project" value="UniProtKB-SubCell"/>
</dbReference>
<evidence type="ECO:0000313" key="6">
    <source>
        <dbReference type="EMBL" id="KER27745.1"/>
    </source>
</evidence>
<feature type="transmembrane region" description="Helical" evidence="5">
    <location>
        <begin position="154"/>
        <end position="173"/>
    </location>
</feature>
<dbReference type="InterPro" id="IPR002293">
    <property type="entry name" value="AA/rel_permease1"/>
</dbReference>
<dbReference type="GO" id="GO:0015179">
    <property type="term" value="F:L-amino acid transmembrane transporter activity"/>
    <property type="evidence" value="ECO:0007669"/>
    <property type="project" value="TreeGrafter"/>
</dbReference>